<dbReference type="GO" id="GO:0000160">
    <property type="term" value="P:phosphorelay signal transduction system"/>
    <property type="evidence" value="ECO:0007669"/>
    <property type="project" value="InterPro"/>
</dbReference>
<reference evidence="1 2" key="1">
    <citation type="submission" date="2016-02" db="EMBL/GenBank/DDBJ databases">
        <title>Complete genome sequence of Halocynthiibacter arcticus PAMC 20958t from arctic marine sediment.</title>
        <authorList>
            <person name="Lee Y.M."/>
            <person name="Baek K."/>
            <person name="Lee H.K."/>
            <person name="Shin S.C."/>
        </authorList>
    </citation>
    <scope>NUCLEOTIDE SEQUENCE [LARGE SCALE GENOMIC DNA]</scope>
    <source>
        <strain evidence="1">PAMC 20958</strain>
    </source>
</reference>
<dbReference type="KEGG" id="hat:RC74_04680"/>
<dbReference type="OrthoDB" id="7873775at2"/>
<evidence type="ECO:0000313" key="2">
    <source>
        <dbReference type="Proteomes" id="UP000070371"/>
    </source>
</evidence>
<protein>
    <recommendedName>
        <fullName evidence="3">HPt domain-containing protein</fullName>
    </recommendedName>
</protein>
<dbReference type="Proteomes" id="UP000070371">
    <property type="component" value="Chromosome"/>
</dbReference>
<dbReference type="AlphaFoldDB" id="A0A126V5C0"/>
<evidence type="ECO:0000313" key="1">
    <source>
        <dbReference type="EMBL" id="AML53524.1"/>
    </source>
</evidence>
<proteinExistence type="predicted"/>
<dbReference type="InterPro" id="IPR036641">
    <property type="entry name" value="HPT_dom_sf"/>
</dbReference>
<organism evidence="1 2">
    <name type="scientific">Falsihalocynthiibacter arcticus</name>
    <dbReference type="NCBI Taxonomy" id="1579316"/>
    <lineage>
        <taxon>Bacteria</taxon>
        <taxon>Pseudomonadati</taxon>
        <taxon>Pseudomonadota</taxon>
        <taxon>Alphaproteobacteria</taxon>
        <taxon>Rhodobacterales</taxon>
        <taxon>Roseobacteraceae</taxon>
        <taxon>Falsihalocynthiibacter</taxon>
    </lineage>
</organism>
<keyword evidence="2" id="KW-1185">Reference proteome</keyword>
<dbReference type="SUPFAM" id="SSF47226">
    <property type="entry name" value="Histidine-containing phosphotransfer domain, HPT domain"/>
    <property type="match status" value="1"/>
</dbReference>
<dbReference type="Gene3D" id="1.20.120.160">
    <property type="entry name" value="HPT domain"/>
    <property type="match status" value="1"/>
</dbReference>
<evidence type="ECO:0008006" key="3">
    <source>
        <dbReference type="Google" id="ProtNLM"/>
    </source>
</evidence>
<sequence length="114" mass="12380">MRLNPSRLTELFVQLGNRGAEDVVRRAMEELAVRLADIETAYWQGEFSKVSKGSRGLIAIADQIGLNGLAQVARHVAATASRNDPTAIAATVSRLVRMGDKSLTAVWDAQNMTL</sequence>
<dbReference type="EMBL" id="CP014327">
    <property type="protein sequence ID" value="AML53524.1"/>
    <property type="molecule type" value="Genomic_DNA"/>
</dbReference>
<name>A0A126V5C0_9RHOB</name>
<accession>A0A126V5C0</accession>
<gene>
    <name evidence="1" type="ORF">RC74_04680</name>
</gene>
<dbReference type="STRING" id="1579316.RC74_04680"/>